<dbReference type="SUPFAM" id="SSF49373">
    <property type="entry name" value="Invasin/intimin cell-adhesion fragments"/>
    <property type="match status" value="1"/>
</dbReference>
<dbReference type="EMBL" id="JACOOX010000002">
    <property type="protein sequence ID" value="MBC5661792.1"/>
    <property type="molecule type" value="Genomic_DNA"/>
</dbReference>
<dbReference type="PROSITE" id="PS51257">
    <property type="entry name" value="PROKAR_LIPOPROTEIN"/>
    <property type="match status" value="1"/>
</dbReference>
<feature type="domain" description="BIG2" evidence="2">
    <location>
        <begin position="439"/>
        <end position="516"/>
    </location>
</feature>
<feature type="signal peptide" evidence="1">
    <location>
        <begin position="1"/>
        <end position="29"/>
    </location>
</feature>
<dbReference type="AlphaFoldDB" id="A0A8I0AMX7"/>
<accession>A0A8I0AMX7</accession>
<feature type="chain" id="PRO_5034637630" evidence="1">
    <location>
        <begin position="30"/>
        <end position="1099"/>
    </location>
</feature>
<protein>
    <submittedName>
        <fullName evidence="3">Leucine-rich repeat protein</fullName>
    </submittedName>
</protein>
<organism evidence="3 4">
    <name type="scientific">Coprococcus hominis</name>
    <name type="common">ex Liu et al. 2022</name>
    <dbReference type="NCBI Taxonomy" id="2763039"/>
    <lineage>
        <taxon>Bacteria</taxon>
        <taxon>Bacillati</taxon>
        <taxon>Bacillota</taxon>
        <taxon>Clostridia</taxon>
        <taxon>Lachnospirales</taxon>
        <taxon>Lachnospiraceae</taxon>
        <taxon>Coprococcus</taxon>
    </lineage>
</organism>
<comment type="caution">
    <text evidence="3">The sequence shown here is derived from an EMBL/GenBank/DDBJ whole genome shotgun (WGS) entry which is preliminary data.</text>
</comment>
<dbReference type="Pfam" id="PF02368">
    <property type="entry name" value="Big_2"/>
    <property type="match status" value="1"/>
</dbReference>
<reference evidence="3 4" key="1">
    <citation type="submission" date="2020-08" db="EMBL/GenBank/DDBJ databases">
        <title>Genome public.</title>
        <authorList>
            <person name="Liu C."/>
            <person name="Sun Q."/>
        </authorList>
    </citation>
    <scope>NUCLEOTIDE SEQUENCE [LARGE SCALE GENOMIC DNA]</scope>
    <source>
        <strain evidence="3 4">NSJ-10</strain>
    </source>
</reference>
<dbReference type="InterPro" id="IPR032675">
    <property type="entry name" value="LRR_dom_sf"/>
</dbReference>
<dbReference type="InterPro" id="IPR003343">
    <property type="entry name" value="Big_2"/>
</dbReference>
<dbReference type="InterPro" id="IPR008964">
    <property type="entry name" value="Invasin/intimin_cell_adhesion"/>
</dbReference>
<keyword evidence="1" id="KW-0732">Signal</keyword>
<gene>
    <name evidence="3" type="ORF">H8S09_02605</name>
</gene>
<evidence type="ECO:0000256" key="1">
    <source>
        <dbReference type="SAM" id="SignalP"/>
    </source>
</evidence>
<dbReference type="Proteomes" id="UP000615234">
    <property type="component" value="Unassembled WGS sequence"/>
</dbReference>
<dbReference type="Gene3D" id="3.80.10.10">
    <property type="entry name" value="Ribonuclease Inhibitor"/>
    <property type="match status" value="1"/>
</dbReference>
<dbReference type="Gene3D" id="2.60.40.1080">
    <property type="match status" value="1"/>
</dbReference>
<dbReference type="SMART" id="SM00635">
    <property type="entry name" value="BID_2"/>
    <property type="match status" value="1"/>
</dbReference>
<evidence type="ECO:0000313" key="4">
    <source>
        <dbReference type="Proteomes" id="UP000615234"/>
    </source>
</evidence>
<evidence type="ECO:0000313" key="3">
    <source>
        <dbReference type="EMBL" id="MBC5661792.1"/>
    </source>
</evidence>
<sequence>MKKWKKLTVVLAGIAACVGLIGSPAMVQAKEDSAKAVLQTQTVSESEQTEAELSAVKAVKLNADKVGETTSYNDMVYSPEKNGIYFVHTVGEVYGNYRTYEIVFYDISKNTYTTVYTSERGVEESYMDDNAIYFAKTDVSYTNNENTGSYDCTCDIKITNYNFKTGTVDKQAFETLDIGANWANPISTFGVDSYGRYYIATNEDKLYLFNSEGKLLSTTKCGSEIYEFAGFDKTNGNFYYRGSENWRYWGYDHSMASLKAGKVNSDNSITIKGENMMYLYQNGWFAHKAPIRMLNDRYLVSLSTFNGNICVLIDSNQYDINDVTESSTSINLIDSSVSVSPINIANKKALKMAFYTADSYYGNGYIDLTGIGPRCALNSTATSLIVKTDETVLTEYDIAKQKEKIRLQTKYPVYTFFMDKSTCVVVEKKDDNYYLETFDWTYPTTFRVNAPASMKVGASGTAACSTNGGFALDYTYKSSDPKIVSVDKNGNLNAWKKGTATITIKADPINVKKTITLKVTDSTLSKSSKTYKSTGAVGTASATMHLSTNSGYTYGNVQTAYLNARSDGTFERVEYIRGSVVREVYDSSYRLKSRKKIKCELPLFGGYYSGEKYNYLVFGQSNTKESKTKEVIRVVKYDKNWKRIGACRIKGANTYMPFDAGGLSMTETAGKLYIHTCHTMFASSDGYHHQANCTFVVKESNMKLADSYYDVMNLSEGYVSHSFAQQIETDGKYIYRADLGDAYPRGIALTATKVGDQVKDPSMYGTVIAIPGDTGYNYTGYTLNDLKLGTNNYILTGTGIKNEKTSVRNIYVNAGSKTHLQTGAKWITNYTAKDKITVMNPKLVKLSGTQFLLLWEEKNTVKNTYTTKMVLLDESGNKTSEICSSPLALAMCEPVVTKSGTVIWYVTNNDSPVFVEINPYQLSKVQTKARNVKTFKTDKTESFDNGQKSGYRKGDIYIKDKMIYKITSSKTVAFGGVTSNTITSLSIPKTVKIGKKTYQVTAIASRAFVNRKKLKKVTIGANVSKIGNYAFYGCTNLKTITIKSTKLTASTVGSKAFSKIYTKATIKIPKATIKIPKAKKTAYKKILLKKGVTKKMKFK</sequence>
<evidence type="ECO:0000259" key="2">
    <source>
        <dbReference type="SMART" id="SM00635"/>
    </source>
</evidence>
<proteinExistence type="predicted"/>
<keyword evidence="4" id="KW-1185">Reference proteome</keyword>
<dbReference type="Pfam" id="PF13306">
    <property type="entry name" value="LRR_5"/>
    <property type="match status" value="1"/>
</dbReference>
<dbReference type="RefSeq" id="WP_186847318.1">
    <property type="nucleotide sequence ID" value="NZ_JACOOX010000002.1"/>
</dbReference>
<dbReference type="InterPro" id="IPR026906">
    <property type="entry name" value="LRR_5"/>
</dbReference>
<name>A0A8I0AMX7_9FIRM</name>